<evidence type="ECO:0000259" key="2">
    <source>
        <dbReference type="Pfam" id="PF12158"/>
    </source>
</evidence>
<dbReference type="Proteomes" id="UP000319103">
    <property type="component" value="Unassembled WGS sequence"/>
</dbReference>
<reference evidence="3 4" key="1">
    <citation type="submission" date="2019-06" db="EMBL/GenBank/DDBJ databases">
        <title>Description of Kitasatospora acidophila sp. nov. isolated from pine grove soil, and reclassification of Streptomyces novaecaesareae to Kitasatospora novaeceasareae comb. nov.</title>
        <authorList>
            <person name="Kim M.J."/>
        </authorList>
    </citation>
    <scope>NUCLEOTIDE SEQUENCE [LARGE SCALE GENOMIC DNA]</scope>
    <source>
        <strain evidence="3 4">MMS16-CNU292</strain>
    </source>
</reference>
<keyword evidence="1" id="KW-0472">Membrane</keyword>
<sequence length="222" mass="23496">MTTIQDQRPHSPGRRSRPRAEAVRVAARAAMHTGTGVVVVALAVAAFAGRGTPVAHGAWTTAAGAGAVGVLAGLLRTALGSCRPARRHGDLFGSLLCAVLIWVFAATFAFSWSYFWYARALDRHATLKVTATLSHCVDGGDGNLCTYHWLVDGRAYSSRDAAAQAWPDGHRVTVRIDPAHPGHPAQVTRGYWALWIGVAVGAVGTPAAALAGWANEPDLDRW</sequence>
<gene>
    <name evidence="3" type="ORF">E6W39_02390</name>
</gene>
<feature type="domain" description="DUF3592" evidence="2">
    <location>
        <begin position="134"/>
        <end position="182"/>
    </location>
</feature>
<dbReference type="EMBL" id="VIGB01000003">
    <property type="protein sequence ID" value="TQF01293.1"/>
    <property type="molecule type" value="Genomic_DNA"/>
</dbReference>
<dbReference type="OrthoDB" id="4241190at2"/>
<dbReference type="RefSeq" id="WP_141632027.1">
    <property type="nucleotide sequence ID" value="NZ_VIGB01000003.1"/>
</dbReference>
<evidence type="ECO:0000256" key="1">
    <source>
        <dbReference type="SAM" id="Phobius"/>
    </source>
</evidence>
<organism evidence="3 4">
    <name type="scientific">Kitasatospora acidiphila</name>
    <dbReference type="NCBI Taxonomy" id="2567942"/>
    <lineage>
        <taxon>Bacteria</taxon>
        <taxon>Bacillati</taxon>
        <taxon>Actinomycetota</taxon>
        <taxon>Actinomycetes</taxon>
        <taxon>Kitasatosporales</taxon>
        <taxon>Streptomycetaceae</taxon>
        <taxon>Kitasatospora</taxon>
    </lineage>
</organism>
<protein>
    <recommendedName>
        <fullName evidence="2">DUF3592 domain-containing protein</fullName>
    </recommendedName>
</protein>
<dbReference type="Pfam" id="PF12158">
    <property type="entry name" value="DUF3592"/>
    <property type="match status" value="1"/>
</dbReference>
<proteinExistence type="predicted"/>
<dbReference type="InterPro" id="IPR021994">
    <property type="entry name" value="DUF3592"/>
</dbReference>
<evidence type="ECO:0000313" key="3">
    <source>
        <dbReference type="EMBL" id="TQF01293.1"/>
    </source>
</evidence>
<comment type="caution">
    <text evidence="3">The sequence shown here is derived from an EMBL/GenBank/DDBJ whole genome shotgun (WGS) entry which is preliminary data.</text>
</comment>
<feature type="transmembrane region" description="Helical" evidence="1">
    <location>
        <begin position="192"/>
        <end position="214"/>
    </location>
</feature>
<evidence type="ECO:0000313" key="4">
    <source>
        <dbReference type="Proteomes" id="UP000319103"/>
    </source>
</evidence>
<dbReference type="AlphaFoldDB" id="A0A540VX03"/>
<accession>A0A540VX03</accession>
<keyword evidence="4" id="KW-1185">Reference proteome</keyword>
<feature type="transmembrane region" description="Helical" evidence="1">
    <location>
        <begin position="25"/>
        <end position="47"/>
    </location>
</feature>
<name>A0A540VX03_9ACTN</name>
<feature type="transmembrane region" description="Helical" evidence="1">
    <location>
        <begin position="59"/>
        <end position="79"/>
    </location>
</feature>
<keyword evidence="1" id="KW-1133">Transmembrane helix</keyword>
<feature type="transmembrane region" description="Helical" evidence="1">
    <location>
        <begin position="91"/>
        <end position="117"/>
    </location>
</feature>
<keyword evidence="1" id="KW-0812">Transmembrane</keyword>